<comment type="similarity">
    <text evidence="4">Belongs to the cytochrome b5 family.</text>
</comment>
<dbReference type="InterPro" id="IPR001199">
    <property type="entry name" value="Cyt_B5-like_heme/steroid-bd"/>
</dbReference>
<evidence type="ECO:0000256" key="2">
    <source>
        <dbReference type="ARBA" id="ARBA00022723"/>
    </source>
</evidence>
<evidence type="ECO:0000256" key="3">
    <source>
        <dbReference type="ARBA" id="ARBA00023004"/>
    </source>
</evidence>
<dbReference type="InterPro" id="IPR018506">
    <property type="entry name" value="Cyt_B5_heme-BS"/>
</dbReference>
<dbReference type="PANTHER" id="PTHR16740:SF1">
    <property type="entry name" value="CYTOCHROME B5-RELATED PROTEIN-RELATED"/>
    <property type="match status" value="1"/>
</dbReference>
<dbReference type="GO" id="GO:0020037">
    <property type="term" value="F:heme binding"/>
    <property type="evidence" value="ECO:0007669"/>
    <property type="project" value="UniProtKB-UniRule"/>
</dbReference>
<dbReference type="InterPro" id="IPR053100">
    <property type="entry name" value="Cytochrome_b5-related"/>
</dbReference>
<feature type="domain" description="Cytochrome b5 heme-binding" evidence="6">
    <location>
        <begin position="57"/>
        <end position="112"/>
    </location>
</feature>
<keyword evidence="3 4" id="KW-0408">Iron</keyword>
<organism evidence="7 8">
    <name type="scientific">Penaeus vannamei</name>
    <name type="common">Whiteleg shrimp</name>
    <name type="synonym">Litopenaeus vannamei</name>
    <dbReference type="NCBI Taxonomy" id="6689"/>
    <lineage>
        <taxon>Eukaryota</taxon>
        <taxon>Metazoa</taxon>
        <taxon>Ecdysozoa</taxon>
        <taxon>Arthropoda</taxon>
        <taxon>Crustacea</taxon>
        <taxon>Multicrustacea</taxon>
        <taxon>Malacostraca</taxon>
        <taxon>Eumalacostraca</taxon>
        <taxon>Eucarida</taxon>
        <taxon>Decapoda</taxon>
        <taxon>Dendrobranchiata</taxon>
        <taxon>Penaeoidea</taxon>
        <taxon>Penaeidae</taxon>
        <taxon>Penaeus</taxon>
    </lineage>
</organism>
<keyword evidence="4" id="KW-0812">Transmembrane</keyword>
<evidence type="ECO:0000256" key="1">
    <source>
        <dbReference type="ARBA" id="ARBA00022617"/>
    </source>
</evidence>
<accession>A0A3R7MRA2</accession>
<comment type="caution">
    <text evidence="7">The sequence shown here is derived from an EMBL/GenBank/DDBJ whole genome shotgun (WGS) entry which is preliminary data.</text>
</comment>
<dbReference type="PROSITE" id="PS50255">
    <property type="entry name" value="CYTOCHROME_B5_2"/>
    <property type="match status" value="1"/>
</dbReference>
<dbReference type="PANTHER" id="PTHR16740">
    <property type="entry name" value="CYTOCHROME B5-RELATED PROTEIN-RELATED"/>
    <property type="match status" value="1"/>
</dbReference>
<dbReference type="STRING" id="6689.A0A3R7MRA2"/>
<keyword evidence="1 4" id="KW-0349">Heme</keyword>
<comment type="caution">
    <text evidence="4">Lacks conserved residue(s) required for the propagation of feature annotation.</text>
</comment>
<protein>
    <submittedName>
        <fullName evidence="7">Delta-6 desaturase-like protein</fullName>
    </submittedName>
</protein>
<dbReference type="GO" id="GO:0006629">
    <property type="term" value="P:lipid metabolic process"/>
    <property type="evidence" value="ECO:0007669"/>
    <property type="project" value="InterPro"/>
</dbReference>
<feature type="region of interest" description="Disordered" evidence="5">
    <location>
        <begin position="1"/>
        <end position="20"/>
    </location>
</feature>
<dbReference type="Pfam" id="PF00487">
    <property type="entry name" value="FA_desaturase"/>
    <property type="match status" value="1"/>
</dbReference>
<dbReference type="SMART" id="SM01117">
    <property type="entry name" value="Cyt-b5"/>
    <property type="match status" value="1"/>
</dbReference>
<keyword evidence="8" id="KW-1185">Reference proteome</keyword>
<keyword evidence="2 4" id="KW-0479">Metal-binding</keyword>
<dbReference type="InterPro" id="IPR036400">
    <property type="entry name" value="Cyt_B5-like_heme/steroid_sf"/>
</dbReference>
<keyword evidence="4" id="KW-1133">Transmembrane helix</keyword>
<dbReference type="PRINTS" id="PR00363">
    <property type="entry name" value="CYTOCHROMEB5"/>
</dbReference>
<feature type="transmembrane region" description="Helical" evidence="4">
    <location>
        <begin position="253"/>
        <end position="272"/>
    </location>
</feature>
<dbReference type="SUPFAM" id="SSF55856">
    <property type="entry name" value="Cytochrome b5-like heme/steroid binding domain"/>
    <property type="match status" value="1"/>
</dbReference>
<proteinExistence type="inferred from homology"/>
<dbReference type="Pfam" id="PF00173">
    <property type="entry name" value="Cyt-b5"/>
    <property type="match status" value="1"/>
</dbReference>
<keyword evidence="4" id="KW-0472">Membrane</keyword>
<reference evidence="7 8" key="2">
    <citation type="submission" date="2019-01" db="EMBL/GenBank/DDBJ databases">
        <title>The decoding of complex shrimp genome reveals the adaptation for benthos swimmer, frequently molting mechanism and breeding impact on genome.</title>
        <authorList>
            <person name="Sun Y."/>
            <person name="Gao Y."/>
            <person name="Yu Y."/>
        </authorList>
    </citation>
    <scope>NUCLEOTIDE SEQUENCE [LARGE SCALE GENOMIC DNA]</scope>
    <source>
        <tissue evidence="7">Muscle</tissue>
    </source>
</reference>
<dbReference type="OrthoDB" id="260519at2759"/>
<dbReference type="GO" id="GO:0046872">
    <property type="term" value="F:metal ion binding"/>
    <property type="evidence" value="ECO:0007669"/>
    <property type="project" value="UniProtKB-UniRule"/>
</dbReference>
<feature type="transmembrane region" description="Helical" evidence="4">
    <location>
        <begin position="175"/>
        <end position="194"/>
    </location>
</feature>
<evidence type="ECO:0000256" key="5">
    <source>
        <dbReference type="SAM" id="MobiDB-lite"/>
    </source>
</evidence>
<evidence type="ECO:0000313" key="8">
    <source>
        <dbReference type="Proteomes" id="UP000283509"/>
    </source>
</evidence>
<reference evidence="7 8" key="1">
    <citation type="submission" date="2018-04" db="EMBL/GenBank/DDBJ databases">
        <authorList>
            <person name="Zhang X."/>
            <person name="Yuan J."/>
            <person name="Li F."/>
            <person name="Xiang J."/>
        </authorList>
    </citation>
    <scope>NUCLEOTIDE SEQUENCE [LARGE SCALE GENOMIC DNA]</scope>
    <source>
        <tissue evidence="7">Muscle</tissue>
    </source>
</reference>
<gene>
    <name evidence="7" type="ORF">C7M84_022946</name>
</gene>
<dbReference type="PROSITE" id="PS00191">
    <property type="entry name" value="CYTOCHROME_B5_1"/>
    <property type="match status" value="1"/>
</dbReference>
<dbReference type="Proteomes" id="UP000283509">
    <property type="component" value="Unassembled WGS sequence"/>
</dbReference>
<sequence>MAPRSRSHGPADAPQPSQQFATGFRRYPTNRDALNKSAVSWMEGKRVDDDVGPYWRVHDKIYDLEKFIDKHPGGKDWLLTTRGTDITEAFESSHISASAEKILSKYYLKDAATPRVSPFTFHDDGFFRTFKRKVRPVLQKVGRGPDWRMILIQDGLALAFVALTMAAVLRESFLAAALGGVVLAMMSMCAHNFFHQKDNWRMYLFDLTLFSSHDWRISHALSHHLFTNTIYDFEISVLEPFFEFLPKANKTWLQRYGSYFYSVALFPVFFYLEALKKWKMIAFGEQKMRPENTLPICELAVFCAFVSSSWTGLKLWLVMHCACSVWFSFIGLTAAHHHPDIYHEGDAMRDNPDWGLCQLDAVRDRMEVTGNLFLVSTTFGDHSLHHLLPTVDHSKLEYLYPAFFETCEEFNIPFQFVRQWELVCGKYLQLANVTPNTRSPGYKEKTKKLI</sequence>
<dbReference type="EMBL" id="QCYY01000631">
    <property type="protein sequence ID" value="ROT83864.1"/>
    <property type="molecule type" value="Genomic_DNA"/>
</dbReference>
<name>A0A3R7MRA2_PENVA</name>
<dbReference type="Gene3D" id="3.10.120.10">
    <property type="entry name" value="Cytochrome b5-like heme/steroid binding domain"/>
    <property type="match status" value="1"/>
</dbReference>
<evidence type="ECO:0000256" key="4">
    <source>
        <dbReference type="RuleBase" id="RU362121"/>
    </source>
</evidence>
<evidence type="ECO:0000313" key="7">
    <source>
        <dbReference type="EMBL" id="ROT83864.1"/>
    </source>
</evidence>
<dbReference type="AlphaFoldDB" id="A0A3R7MRA2"/>
<feature type="transmembrane region" description="Helical" evidence="4">
    <location>
        <begin position="150"/>
        <end position="169"/>
    </location>
</feature>
<evidence type="ECO:0000259" key="6">
    <source>
        <dbReference type="PROSITE" id="PS50255"/>
    </source>
</evidence>
<dbReference type="InterPro" id="IPR005804">
    <property type="entry name" value="FA_desaturase_dom"/>
</dbReference>